<feature type="compositionally biased region" description="Basic and acidic residues" evidence="1">
    <location>
        <begin position="1"/>
        <end position="14"/>
    </location>
</feature>
<dbReference type="GeneID" id="62152684"/>
<dbReference type="Proteomes" id="UP000710849">
    <property type="component" value="Unassembled WGS sequence"/>
</dbReference>
<sequence length="90" mass="10159">MSVAKEAERSRQELLENQSCFHEERGKMKRSSQLESRHLSVVDQAWTMNDNKRAIMSASISEASGSGEGDLSIQMNPIDDQSLAKLRVHR</sequence>
<dbReference type="RefSeq" id="XP_038729624.1">
    <property type="nucleotide sequence ID" value="XM_038879611.1"/>
</dbReference>
<dbReference type="AlphaFoldDB" id="A0A9P5LRX9"/>
<feature type="region of interest" description="Disordered" evidence="1">
    <location>
        <begin position="1"/>
        <end position="36"/>
    </location>
</feature>
<evidence type="ECO:0000313" key="3">
    <source>
        <dbReference type="Proteomes" id="UP000710849"/>
    </source>
</evidence>
<protein>
    <submittedName>
        <fullName evidence="2">Uncharacterized protein</fullName>
    </submittedName>
</protein>
<evidence type="ECO:0000256" key="1">
    <source>
        <dbReference type="SAM" id="MobiDB-lite"/>
    </source>
</evidence>
<organism evidence="2 3">
    <name type="scientific">Botrytis byssoidea</name>
    <dbReference type="NCBI Taxonomy" id="139641"/>
    <lineage>
        <taxon>Eukaryota</taxon>
        <taxon>Fungi</taxon>
        <taxon>Dikarya</taxon>
        <taxon>Ascomycota</taxon>
        <taxon>Pezizomycotina</taxon>
        <taxon>Leotiomycetes</taxon>
        <taxon>Helotiales</taxon>
        <taxon>Sclerotiniaceae</taxon>
        <taxon>Botrytis</taxon>
    </lineage>
</organism>
<keyword evidence="3" id="KW-1185">Reference proteome</keyword>
<accession>A0A9P5LRX9</accession>
<comment type="caution">
    <text evidence="2">The sequence shown here is derived from an EMBL/GenBank/DDBJ whole genome shotgun (WGS) entry which is preliminary data.</text>
</comment>
<evidence type="ECO:0000313" key="2">
    <source>
        <dbReference type="EMBL" id="KAF7932075.1"/>
    </source>
</evidence>
<reference evidence="2 3" key="1">
    <citation type="journal article" date="2020" name="Genome Biol. Evol.">
        <title>Comparative genomics of Sclerotiniaceae.</title>
        <authorList>
            <person name="Valero Jimenez C.A."/>
            <person name="Steentjes M."/>
            <person name="Scholten O.E."/>
            <person name="Van Kan J.A.L."/>
        </authorList>
    </citation>
    <scope>NUCLEOTIDE SEQUENCE [LARGE SCALE GENOMIC DNA]</scope>
    <source>
        <strain evidence="2 3">MUCL 94</strain>
    </source>
</reference>
<dbReference type="EMBL" id="RCSW01000020">
    <property type="protein sequence ID" value="KAF7932075.1"/>
    <property type="molecule type" value="Genomic_DNA"/>
</dbReference>
<name>A0A9P5LRX9_9HELO</name>
<gene>
    <name evidence="2" type="ORF">EAE97_009096</name>
</gene>
<proteinExistence type="predicted"/>